<dbReference type="Pfam" id="PF00381">
    <property type="entry name" value="PTS-HPr"/>
    <property type="match status" value="1"/>
</dbReference>
<dbReference type="InterPro" id="IPR001020">
    <property type="entry name" value="PTS_HPr_His_P_site"/>
</dbReference>
<keyword evidence="8" id="KW-1185">Reference proteome</keyword>
<name>A0ABS4JUY1_9FIRM</name>
<evidence type="ECO:0000256" key="4">
    <source>
        <dbReference type="ARBA" id="ARBA00022490"/>
    </source>
</evidence>
<organism evidence="7 8">
    <name type="scientific">Symbiobacterium terraclitae</name>
    <dbReference type="NCBI Taxonomy" id="557451"/>
    <lineage>
        <taxon>Bacteria</taxon>
        <taxon>Bacillati</taxon>
        <taxon>Bacillota</taxon>
        <taxon>Clostridia</taxon>
        <taxon>Eubacteriales</taxon>
        <taxon>Symbiobacteriaceae</taxon>
        <taxon>Symbiobacterium</taxon>
    </lineage>
</organism>
<dbReference type="InterPro" id="IPR002114">
    <property type="entry name" value="PTS_HPr_Ser_P_site"/>
</dbReference>
<evidence type="ECO:0000313" key="7">
    <source>
        <dbReference type="EMBL" id="MBP2019379.1"/>
    </source>
</evidence>
<reference evidence="7 8" key="1">
    <citation type="submission" date="2021-03" db="EMBL/GenBank/DDBJ databases">
        <title>Genomic Encyclopedia of Type Strains, Phase IV (KMG-IV): sequencing the most valuable type-strain genomes for metagenomic binning, comparative biology and taxonomic classification.</title>
        <authorList>
            <person name="Goeker M."/>
        </authorList>
    </citation>
    <scope>NUCLEOTIDE SEQUENCE [LARGE SCALE GENOMIC DNA]</scope>
    <source>
        <strain evidence="7 8">DSM 27138</strain>
    </source>
</reference>
<comment type="caution">
    <text evidence="7">The sequence shown here is derived from an EMBL/GenBank/DDBJ whole genome shotgun (WGS) entry which is preliminary data.</text>
</comment>
<dbReference type="NCBIfam" id="TIGR01003">
    <property type="entry name" value="PTS_HPr_family"/>
    <property type="match status" value="1"/>
</dbReference>
<dbReference type="CDD" id="cd00367">
    <property type="entry name" value="PTS-HPr_like"/>
    <property type="match status" value="1"/>
</dbReference>
<keyword evidence="4" id="KW-0963">Cytoplasm</keyword>
<protein>
    <recommendedName>
        <fullName evidence="3">Phosphocarrier protein HPr</fullName>
    </recommendedName>
</protein>
<dbReference type="InterPro" id="IPR000032">
    <property type="entry name" value="HPr-like"/>
</dbReference>
<comment type="subcellular location">
    <subcellularLocation>
        <location evidence="2">Cytoplasm</location>
    </subcellularLocation>
</comment>
<dbReference type="PROSITE" id="PS00369">
    <property type="entry name" value="PTS_HPR_HIS"/>
    <property type="match status" value="1"/>
</dbReference>
<dbReference type="PROSITE" id="PS00589">
    <property type="entry name" value="PTS_HPR_SER"/>
    <property type="match status" value="1"/>
</dbReference>
<dbReference type="Gene3D" id="3.30.1340.10">
    <property type="entry name" value="HPr-like"/>
    <property type="match status" value="1"/>
</dbReference>
<proteinExistence type="predicted"/>
<sequence>MLERTFTLTNPTGLHARPAALFVKEVQKFAGTEIFVRKGEREVSARSLLSLLSLGIGQGETIAIRCDGPQEEEAMAALAALIEGGFGE</sequence>
<evidence type="ECO:0000256" key="2">
    <source>
        <dbReference type="ARBA" id="ARBA00004496"/>
    </source>
</evidence>
<evidence type="ECO:0000313" key="8">
    <source>
        <dbReference type="Proteomes" id="UP001519289"/>
    </source>
</evidence>
<accession>A0ABS4JUY1</accession>
<feature type="domain" description="HPr" evidence="6">
    <location>
        <begin position="1"/>
        <end position="88"/>
    </location>
</feature>
<keyword evidence="5" id="KW-0598">Phosphotransferase system</keyword>
<evidence type="ECO:0000259" key="6">
    <source>
        <dbReference type="PROSITE" id="PS51350"/>
    </source>
</evidence>
<dbReference type="PANTHER" id="PTHR33705:SF2">
    <property type="entry name" value="PHOSPHOCARRIER PROTEIN NPR"/>
    <property type="match status" value="1"/>
</dbReference>
<evidence type="ECO:0000256" key="3">
    <source>
        <dbReference type="ARBA" id="ARBA00020422"/>
    </source>
</evidence>
<dbReference type="SUPFAM" id="SSF55594">
    <property type="entry name" value="HPr-like"/>
    <property type="match status" value="1"/>
</dbReference>
<dbReference type="InterPro" id="IPR035895">
    <property type="entry name" value="HPr-like_sf"/>
</dbReference>
<comment type="function">
    <text evidence="1">General (non sugar-specific) component of the phosphoenolpyruvate-dependent sugar phosphotransferase system (sugar PTS). This major carbohydrate active-transport system catalyzes the phosphorylation of incoming sugar substrates concomitantly with their translocation across the cell membrane. The phosphoryl group from phosphoenolpyruvate (PEP) is transferred to the phosphoryl carrier protein HPr by enzyme I. Phospho-HPr then transfers it to the PTS EIIA domain.</text>
</comment>
<evidence type="ECO:0000256" key="1">
    <source>
        <dbReference type="ARBA" id="ARBA00003681"/>
    </source>
</evidence>
<dbReference type="EMBL" id="JAGGLG010000027">
    <property type="protein sequence ID" value="MBP2019379.1"/>
    <property type="molecule type" value="Genomic_DNA"/>
</dbReference>
<gene>
    <name evidence="7" type="ORF">J2Z79_002818</name>
</gene>
<dbReference type="InterPro" id="IPR050399">
    <property type="entry name" value="HPr"/>
</dbReference>
<evidence type="ECO:0000256" key="5">
    <source>
        <dbReference type="ARBA" id="ARBA00022683"/>
    </source>
</evidence>
<dbReference type="Proteomes" id="UP001519289">
    <property type="component" value="Unassembled WGS sequence"/>
</dbReference>
<dbReference type="RefSeq" id="WP_209467491.1">
    <property type="nucleotide sequence ID" value="NZ_JAGGLG010000027.1"/>
</dbReference>
<dbReference type="PANTHER" id="PTHR33705">
    <property type="entry name" value="PHOSPHOCARRIER PROTEIN HPR"/>
    <property type="match status" value="1"/>
</dbReference>
<dbReference type="PRINTS" id="PR00107">
    <property type="entry name" value="PHOSPHOCPHPR"/>
</dbReference>
<dbReference type="PROSITE" id="PS51350">
    <property type="entry name" value="PTS_HPR_DOM"/>
    <property type="match status" value="1"/>
</dbReference>